<reference evidence="10" key="1">
    <citation type="journal article" date="2019" name="Int. J. Syst. Evol. Microbiol.">
        <title>The Global Catalogue of Microorganisms (GCM) 10K type strain sequencing project: providing services to taxonomists for standard genome sequencing and annotation.</title>
        <authorList>
            <consortium name="The Broad Institute Genomics Platform"/>
            <consortium name="The Broad Institute Genome Sequencing Center for Infectious Disease"/>
            <person name="Wu L."/>
            <person name="Ma J."/>
        </authorList>
    </citation>
    <scope>NUCLEOTIDE SEQUENCE [LARGE SCALE GENOMIC DNA]</scope>
    <source>
        <strain evidence="10">CCUG 56401</strain>
    </source>
</reference>
<dbReference type="SUPFAM" id="SSF56112">
    <property type="entry name" value="Protein kinase-like (PK-like)"/>
    <property type="match status" value="1"/>
</dbReference>
<evidence type="ECO:0000256" key="4">
    <source>
        <dbReference type="ARBA" id="ARBA00022741"/>
    </source>
</evidence>
<dbReference type="RefSeq" id="WP_345601607.1">
    <property type="nucleotide sequence ID" value="NZ_BAABLT010000040.1"/>
</dbReference>
<protein>
    <recommendedName>
        <fullName evidence="1">non-specific serine/threonine protein kinase</fullName>
        <ecNumber evidence="1">2.7.11.1</ecNumber>
    </recommendedName>
</protein>
<proteinExistence type="predicted"/>
<evidence type="ECO:0000256" key="1">
    <source>
        <dbReference type="ARBA" id="ARBA00012513"/>
    </source>
</evidence>
<dbReference type="Gene3D" id="3.30.200.20">
    <property type="entry name" value="Phosphorylase Kinase, domain 1"/>
    <property type="match status" value="1"/>
</dbReference>
<dbReference type="GO" id="GO:0004674">
    <property type="term" value="F:protein serine/threonine kinase activity"/>
    <property type="evidence" value="ECO:0007669"/>
    <property type="project" value="UniProtKB-EC"/>
</dbReference>
<feature type="region of interest" description="Disordered" evidence="7">
    <location>
        <begin position="270"/>
        <end position="306"/>
    </location>
</feature>
<keyword evidence="3 9" id="KW-0808">Transferase</keyword>
<dbReference type="Proteomes" id="UP001597018">
    <property type="component" value="Unassembled WGS sequence"/>
</dbReference>
<evidence type="ECO:0000256" key="7">
    <source>
        <dbReference type="SAM" id="MobiDB-lite"/>
    </source>
</evidence>
<evidence type="ECO:0000313" key="9">
    <source>
        <dbReference type="EMBL" id="MFD0921718.1"/>
    </source>
</evidence>
<keyword evidence="6" id="KW-0067">ATP-binding</keyword>
<evidence type="ECO:0000256" key="5">
    <source>
        <dbReference type="ARBA" id="ARBA00022777"/>
    </source>
</evidence>
<sequence length="306" mass="33486">MSHLETTSPSTAGPHPPGYEIAAGYRLIDHMRRGGDCDTYDAWSDERYTRVFIKTVRPDCGAQDDYACRLVQHEGRLLLSFTHPHIARAYELVDSHDGSPVLIMETLSGPNVRGMLAKTQRPLGIESVVHLGKQLCSALRYIHDRGYLHLDVKPSNIIAHGGHARLIDFALSRPPGPCTERHGTRFAMAPEQVRVGMLGAATDVWGTGLVLYEAATGVHPFLREDAATSFEETSLEEYYPQIAGPAAPVRSWRELPPAMAAAIDACLEPESERRPTLAELDEVLSAEAERSQQATRAPGSGQGTRA</sequence>
<evidence type="ECO:0000256" key="3">
    <source>
        <dbReference type="ARBA" id="ARBA00022679"/>
    </source>
</evidence>
<keyword evidence="4" id="KW-0547">Nucleotide-binding</keyword>
<evidence type="ECO:0000259" key="8">
    <source>
        <dbReference type="PROSITE" id="PS50011"/>
    </source>
</evidence>
<keyword evidence="10" id="KW-1185">Reference proteome</keyword>
<dbReference type="PANTHER" id="PTHR43289">
    <property type="entry name" value="MITOGEN-ACTIVATED PROTEIN KINASE KINASE KINASE 20-RELATED"/>
    <property type="match status" value="1"/>
</dbReference>
<dbReference type="PANTHER" id="PTHR43289:SF6">
    <property type="entry name" value="SERINE_THREONINE-PROTEIN KINASE NEKL-3"/>
    <property type="match status" value="1"/>
</dbReference>
<evidence type="ECO:0000256" key="2">
    <source>
        <dbReference type="ARBA" id="ARBA00022527"/>
    </source>
</evidence>
<dbReference type="CDD" id="cd14014">
    <property type="entry name" value="STKc_PknB_like"/>
    <property type="match status" value="1"/>
</dbReference>
<keyword evidence="2" id="KW-0723">Serine/threonine-protein kinase</keyword>
<dbReference type="SMART" id="SM00220">
    <property type="entry name" value="S_TKc"/>
    <property type="match status" value="1"/>
</dbReference>
<comment type="caution">
    <text evidence="9">The sequence shown here is derived from an EMBL/GenBank/DDBJ whole genome shotgun (WGS) entry which is preliminary data.</text>
</comment>
<evidence type="ECO:0000313" key="10">
    <source>
        <dbReference type="Proteomes" id="UP001597018"/>
    </source>
</evidence>
<accession>A0ABW3FVJ2</accession>
<dbReference type="EC" id="2.7.11.1" evidence="1"/>
<evidence type="ECO:0000256" key="6">
    <source>
        <dbReference type="ARBA" id="ARBA00022840"/>
    </source>
</evidence>
<dbReference type="InterPro" id="IPR011009">
    <property type="entry name" value="Kinase-like_dom_sf"/>
</dbReference>
<name>A0ABW3FVJ2_9PSEU</name>
<gene>
    <name evidence="9" type="ORF">ACFQ16_18385</name>
</gene>
<keyword evidence="5 9" id="KW-0418">Kinase</keyword>
<dbReference type="InterPro" id="IPR000719">
    <property type="entry name" value="Prot_kinase_dom"/>
</dbReference>
<dbReference type="Gene3D" id="1.10.510.10">
    <property type="entry name" value="Transferase(Phosphotransferase) domain 1"/>
    <property type="match status" value="1"/>
</dbReference>
<organism evidence="9 10">
    <name type="scientific">Saccharopolyspora rosea</name>
    <dbReference type="NCBI Taxonomy" id="524884"/>
    <lineage>
        <taxon>Bacteria</taxon>
        <taxon>Bacillati</taxon>
        <taxon>Actinomycetota</taxon>
        <taxon>Actinomycetes</taxon>
        <taxon>Pseudonocardiales</taxon>
        <taxon>Pseudonocardiaceae</taxon>
        <taxon>Saccharopolyspora</taxon>
    </lineage>
</organism>
<dbReference type="EMBL" id="JBHTIW010000015">
    <property type="protein sequence ID" value="MFD0921718.1"/>
    <property type="molecule type" value="Genomic_DNA"/>
</dbReference>
<dbReference type="Pfam" id="PF00069">
    <property type="entry name" value="Pkinase"/>
    <property type="match status" value="1"/>
</dbReference>
<feature type="domain" description="Protein kinase" evidence="8">
    <location>
        <begin position="25"/>
        <end position="284"/>
    </location>
</feature>
<dbReference type="PROSITE" id="PS50011">
    <property type="entry name" value="PROTEIN_KINASE_DOM"/>
    <property type="match status" value="1"/>
</dbReference>